<dbReference type="EMBL" id="JABSTR010000004">
    <property type="protein sequence ID" value="KAH9369020.1"/>
    <property type="molecule type" value="Genomic_DNA"/>
</dbReference>
<evidence type="ECO:0000256" key="1">
    <source>
        <dbReference type="SAM" id="MobiDB-lite"/>
    </source>
</evidence>
<proteinExistence type="predicted"/>
<organism evidence="2 3">
    <name type="scientific">Haemaphysalis longicornis</name>
    <name type="common">Bush tick</name>
    <dbReference type="NCBI Taxonomy" id="44386"/>
    <lineage>
        <taxon>Eukaryota</taxon>
        <taxon>Metazoa</taxon>
        <taxon>Ecdysozoa</taxon>
        <taxon>Arthropoda</taxon>
        <taxon>Chelicerata</taxon>
        <taxon>Arachnida</taxon>
        <taxon>Acari</taxon>
        <taxon>Parasitiformes</taxon>
        <taxon>Ixodida</taxon>
        <taxon>Ixodoidea</taxon>
        <taxon>Ixodidae</taxon>
        <taxon>Haemaphysalinae</taxon>
        <taxon>Haemaphysalis</taxon>
    </lineage>
</organism>
<feature type="compositionally biased region" description="Polar residues" evidence="1">
    <location>
        <begin position="40"/>
        <end position="52"/>
    </location>
</feature>
<sequence length="128" mass="13531">MFKHFTSFGSSKAETVSPALAAFPSRDIGPAPGLKARKSATGNAVDQHQSPPDTMEDDEMKAHIDQNSSALGSEAQNAQSCYQPRKQAPAAIFAICHAAPTVTRDTNKAYYTPQATYGAPTKTSTAPC</sequence>
<dbReference type="VEuPathDB" id="VectorBase:HLOH_047279"/>
<name>A0A9J6G3R4_HAELO</name>
<dbReference type="AlphaFoldDB" id="A0A9J6G3R4"/>
<evidence type="ECO:0000313" key="3">
    <source>
        <dbReference type="Proteomes" id="UP000821853"/>
    </source>
</evidence>
<keyword evidence="3" id="KW-1185">Reference proteome</keyword>
<feature type="compositionally biased region" description="Polar residues" evidence="1">
    <location>
        <begin position="65"/>
        <end position="82"/>
    </location>
</feature>
<feature type="region of interest" description="Disordered" evidence="1">
    <location>
        <begin position="21"/>
        <end position="83"/>
    </location>
</feature>
<dbReference type="Proteomes" id="UP000821853">
    <property type="component" value="Chromosome 2"/>
</dbReference>
<evidence type="ECO:0000313" key="2">
    <source>
        <dbReference type="EMBL" id="KAH9369020.1"/>
    </source>
</evidence>
<comment type="caution">
    <text evidence="2">The sequence shown here is derived from an EMBL/GenBank/DDBJ whole genome shotgun (WGS) entry which is preliminary data.</text>
</comment>
<reference evidence="2 3" key="1">
    <citation type="journal article" date="2020" name="Cell">
        <title>Large-Scale Comparative Analyses of Tick Genomes Elucidate Their Genetic Diversity and Vector Capacities.</title>
        <authorList>
            <consortium name="Tick Genome and Microbiome Consortium (TIGMIC)"/>
            <person name="Jia N."/>
            <person name="Wang J."/>
            <person name="Shi W."/>
            <person name="Du L."/>
            <person name="Sun Y."/>
            <person name="Zhan W."/>
            <person name="Jiang J.F."/>
            <person name="Wang Q."/>
            <person name="Zhang B."/>
            <person name="Ji P."/>
            <person name="Bell-Sakyi L."/>
            <person name="Cui X.M."/>
            <person name="Yuan T.T."/>
            <person name="Jiang B.G."/>
            <person name="Yang W.F."/>
            <person name="Lam T.T."/>
            <person name="Chang Q.C."/>
            <person name="Ding S.J."/>
            <person name="Wang X.J."/>
            <person name="Zhu J.G."/>
            <person name="Ruan X.D."/>
            <person name="Zhao L."/>
            <person name="Wei J.T."/>
            <person name="Ye R.Z."/>
            <person name="Que T.C."/>
            <person name="Du C.H."/>
            <person name="Zhou Y.H."/>
            <person name="Cheng J.X."/>
            <person name="Dai P.F."/>
            <person name="Guo W.B."/>
            <person name="Han X.H."/>
            <person name="Huang E.J."/>
            <person name="Li L.F."/>
            <person name="Wei W."/>
            <person name="Gao Y.C."/>
            <person name="Liu J.Z."/>
            <person name="Shao H.Z."/>
            <person name="Wang X."/>
            <person name="Wang C.C."/>
            <person name="Yang T.C."/>
            <person name="Huo Q.B."/>
            <person name="Li W."/>
            <person name="Chen H.Y."/>
            <person name="Chen S.E."/>
            <person name="Zhou L.G."/>
            <person name="Ni X.B."/>
            <person name="Tian J.H."/>
            <person name="Sheng Y."/>
            <person name="Liu T."/>
            <person name="Pan Y.S."/>
            <person name="Xia L.Y."/>
            <person name="Li J."/>
            <person name="Zhao F."/>
            <person name="Cao W.C."/>
        </authorList>
    </citation>
    <scope>NUCLEOTIDE SEQUENCE [LARGE SCALE GENOMIC DNA]</scope>
    <source>
        <strain evidence="2">HaeL-2018</strain>
    </source>
</reference>
<accession>A0A9J6G3R4</accession>
<gene>
    <name evidence="2" type="ORF">HPB48_002634</name>
</gene>
<protein>
    <submittedName>
        <fullName evidence="2">Uncharacterized protein</fullName>
    </submittedName>
</protein>